<dbReference type="GO" id="GO:0006310">
    <property type="term" value="P:DNA recombination"/>
    <property type="evidence" value="ECO:0007669"/>
    <property type="project" value="UniProtKB-KW"/>
</dbReference>
<dbReference type="InterPro" id="IPR025476">
    <property type="entry name" value="Helitron_helicase-like"/>
</dbReference>
<dbReference type="GO" id="GO:0043139">
    <property type="term" value="F:5'-3' DNA helicase activity"/>
    <property type="evidence" value="ECO:0007669"/>
    <property type="project" value="UniProtKB-EC"/>
</dbReference>
<evidence type="ECO:0000259" key="3">
    <source>
        <dbReference type="Pfam" id="PF14214"/>
    </source>
</evidence>
<dbReference type="AlphaFoldDB" id="A0A8H6NZP8"/>
<evidence type="ECO:0000313" key="4">
    <source>
        <dbReference type="EMBL" id="KAF7113862.1"/>
    </source>
</evidence>
<reference evidence="4" key="1">
    <citation type="submission" date="2020-06" db="EMBL/GenBank/DDBJ databases">
        <title>Draft genome sequences of strains closely related to Aspergillus parafelis and Aspergillus hiratsukae.</title>
        <authorList>
            <person name="Dos Santos R.A.C."/>
            <person name="Rivero-Menendez O."/>
            <person name="Steenwyk J.L."/>
            <person name="Mead M.E."/>
            <person name="Goldman G.H."/>
            <person name="Alastruey-Izquierdo A."/>
            <person name="Rokas A."/>
        </authorList>
    </citation>
    <scope>NUCLEOTIDE SEQUENCE</scope>
    <source>
        <strain evidence="4">CNM-CM5793</strain>
    </source>
</reference>
<keyword evidence="1" id="KW-0067">ATP-binding</keyword>
<comment type="caution">
    <text evidence="4">The sequence shown here is derived from an EMBL/GenBank/DDBJ whole genome shotgun (WGS) entry which is preliminary data.</text>
</comment>
<dbReference type="EC" id="5.6.2.3" evidence="1"/>
<dbReference type="EMBL" id="JACBAD010002129">
    <property type="protein sequence ID" value="KAF7113862.1"/>
    <property type="molecule type" value="Genomic_DNA"/>
</dbReference>
<evidence type="ECO:0000256" key="1">
    <source>
        <dbReference type="RuleBase" id="RU363044"/>
    </source>
</evidence>
<comment type="catalytic activity">
    <reaction evidence="1">
        <text>ATP + H2O = ADP + phosphate + H(+)</text>
        <dbReference type="Rhea" id="RHEA:13065"/>
        <dbReference type="ChEBI" id="CHEBI:15377"/>
        <dbReference type="ChEBI" id="CHEBI:15378"/>
        <dbReference type="ChEBI" id="CHEBI:30616"/>
        <dbReference type="ChEBI" id="CHEBI:43474"/>
        <dbReference type="ChEBI" id="CHEBI:456216"/>
        <dbReference type="EC" id="5.6.2.3"/>
    </reaction>
</comment>
<keyword evidence="1" id="KW-0347">Helicase</keyword>
<dbReference type="Pfam" id="PF05970">
    <property type="entry name" value="PIF1"/>
    <property type="match status" value="1"/>
</dbReference>
<dbReference type="GO" id="GO:0005524">
    <property type="term" value="F:ATP binding"/>
    <property type="evidence" value="ECO:0007669"/>
    <property type="project" value="UniProtKB-KW"/>
</dbReference>
<dbReference type="GO" id="GO:0006281">
    <property type="term" value="P:DNA repair"/>
    <property type="evidence" value="ECO:0007669"/>
    <property type="project" value="UniProtKB-KW"/>
</dbReference>
<keyword evidence="1" id="KW-0234">DNA repair</keyword>
<evidence type="ECO:0000259" key="2">
    <source>
        <dbReference type="Pfam" id="PF05970"/>
    </source>
</evidence>
<keyword evidence="1" id="KW-0378">Hydrolase</keyword>
<accession>A0A8H6NZP8</accession>
<dbReference type="InterPro" id="IPR010285">
    <property type="entry name" value="DNA_helicase_pif1-like_DEAD"/>
</dbReference>
<name>A0A8H6NZP8_9EURO</name>
<feature type="domain" description="Helitron helicase-like" evidence="3">
    <location>
        <begin position="1"/>
        <end position="70"/>
    </location>
</feature>
<dbReference type="InterPro" id="IPR027417">
    <property type="entry name" value="P-loop_NTPase"/>
</dbReference>
<dbReference type="PANTHER" id="PTHR10492">
    <property type="match status" value="1"/>
</dbReference>
<dbReference type="SUPFAM" id="SSF52540">
    <property type="entry name" value="P-loop containing nucleoside triphosphate hydrolases"/>
    <property type="match status" value="1"/>
</dbReference>
<proteinExistence type="inferred from homology"/>
<evidence type="ECO:0000313" key="5">
    <source>
        <dbReference type="Proteomes" id="UP000630445"/>
    </source>
</evidence>
<dbReference type="Pfam" id="PF14214">
    <property type="entry name" value="Helitron_like_N"/>
    <property type="match status" value="1"/>
</dbReference>
<gene>
    <name evidence="4" type="ORF">CNMCM5793_004917</name>
</gene>
<dbReference type="OrthoDB" id="4332274at2759"/>
<feature type="domain" description="DNA helicase Pif1-like DEAD-box helicase" evidence="2">
    <location>
        <begin position="517"/>
        <end position="723"/>
    </location>
</feature>
<keyword evidence="1" id="KW-0233">DNA recombination</keyword>
<keyword evidence="1" id="KW-0547">Nucleotide-binding</keyword>
<organism evidence="4 5">
    <name type="scientific">Aspergillus hiratsukae</name>
    <dbReference type="NCBI Taxonomy" id="1194566"/>
    <lineage>
        <taxon>Eukaryota</taxon>
        <taxon>Fungi</taxon>
        <taxon>Dikarya</taxon>
        <taxon>Ascomycota</taxon>
        <taxon>Pezizomycotina</taxon>
        <taxon>Eurotiomycetes</taxon>
        <taxon>Eurotiomycetidae</taxon>
        <taxon>Eurotiales</taxon>
        <taxon>Aspergillaceae</taxon>
        <taxon>Aspergillus</taxon>
        <taxon>Aspergillus subgen. Fumigati</taxon>
    </lineage>
</organism>
<dbReference type="Proteomes" id="UP000630445">
    <property type="component" value="Unassembled WGS sequence"/>
</dbReference>
<dbReference type="PANTHER" id="PTHR10492:SF57">
    <property type="entry name" value="ATP-DEPENDENT DNA HELICASE"/>
    <property type="match status" value="1"/>
</dbReference>
<dbReference type="Gene3D" id="3.40.50.300">
    <property type="entry name" value="P-loop containing nucleotide triphosphate hydrolases"/>
    <property type="match status" value="1"/>
</dbReference>
<comment type="similarity">
    <text evidence="1">Belongs to the helicase family.</text>
</comment>
<protein>
    <recommendedName>
        <fullName evidence="1">ATP-dependent DNA helicase</fullName>
        <ecNumber evidence="1">5.6.2.3</ecNumber>
    </recommendedName>
</protein>
<keyword evidence="1" id="KW-0227">DNA damage</keyword>
<dbReference type="GO" id="GO:0016787">
    <property type="term" value="F:hydrolase activity"/>
    <property type="evidence" value="ECO:0007669"/>
    <property type="project" value="UniProtKB-KW"/>
</dbReference>
<dbReference type="GO" id="GO:0000723">
    <property type="term" value="P:telomere maintenance"/>
    <property type="evidence" value="ECO:0007669"/>
    <property type="project" value="InterPro"/>
</dbReference>
<comment type="cofactor">
    <cofactor evidence="1">
        <name>Mg(2+)</name>
        <dbReference type="ChEBI" id="CHEBI:18420"/>
    </cofactor>
</comment>
<sequence>MTTNPQWSEIQSQLLPGQDVTDVPAVVCRALRARLAVLKAFLRKRFGGLVYEISVVEFQKRGLPHAHIVVKFKQEPPLSALDIFISAELPDADQEPDLYRQVRRFHMHSQNHLARPGSRCNRNGRCIYGYPQPINPHTHLDDLGRVQYRRRNAESCWVTTHIPALLKLLDCHIYVDVCSTAVIFLYLFKYLFKGPDRTRFSLRNMVDPGDEEDIINEYKDYVSARYLSASEAVYRIFNFGTVHKSPSVRCLPVHLEGRNLARMRRPTAPGFSTMSDLLWYFQRPPTEPFQQLTYMEFFSCYYFETLPLDDPLDRGQVLITEVETNQGLRQKVVRRRATGDIVTRIQTIPLRYKEQFYLRALLQVRPASSFQDLRTVHGHCYETYHEAATALGLFQDVSEAEYAISEAIAAYSRPSQLRFLFAYLLRDLPFPAMQLWTRFQRDLCADYGLHHHTDDATNLALEDIARYLSSQGSSLTQCGLPEPQRHQYGSEVDLELNFFHPHRAVLRARADAARTRMNADQRCIFERILGHQDRHSAACFFVDGRAGRGKTFLMAALCDQVRADGGIVCVTGTTALSVIHYERGRTAHSAFGIPVQDSDEGLESKISLYGARAELIRRAQLIIWEELPMAKKAVLECANQLHQDIMDNQLPFGGKTFVGLGDFRQVAPVVRGSSGPSATLNHSIRSSYLWAHFDILRLTIPIRYAGDVAYATWVDQVGDGVLPFEAAVPVRHLRHLENMDGA</sequence>
<keyword evidence="5" id="KW-1185">Reference proteome</keyword>